<gene>
    <name evidence="4" type="primary">BCAP29</name>
    <name evidence="4" type="ORF">HK105_201675</name>
</gene>
<feature type="transmembrane region" description="Helical" evidence="2">
    <location>
        <begin position="112"/>
        <end position="129"/>
    </location>
</feature>
<reference evidence="4 5" key="1">
    <citation type="submission" date="2023-09" db="EMBL/GenBank/DDBJ databases">
        <title>Pangenome analysis of Batrachochytrium dendrobatidis and related Chytrids.</title>
        <authorList>
            <person name="Yacoub M.N."/>
            <person name="Stajich J.E."/>
            <person name="James T.Y."/>
        </authorList>
    </citation>
    <scope>NUCLEOTIDE SEQUENCE [LARGE SCALE GENOMIC DNA]</scope>
    <source>
        <strain evidence="4 5">JEL0888</strain>
    </source>
</reference>
<comment type="caution">
    <text evidence="4">The sequence shown here is derived from an EMBL/GenBank/DDBJ whole genome shotgun (WGS) entry which is preliminary data.</text>
</comment>
<keyword evidence="2" id="KW-1133">Transmembrane helix</keyword>
<keyword evidence="5" id="KW-1185">Reference proteome</keyword>
<evidence type="ECO:0000313" key="4">
    <source>
        <dbReference type="EMBL" id="KAL2918841.1"/>
    </source>
</evidence>
<keyword evidence="2" id="KW-0472">Membrane</keyword>
<feature type="transmembrane region" description="Helical" evidence="2">
    <location>
        <begin position="6"/>
        <end position="28"/>
    </location>
</feature>
<proteinExistence type="predicted"/>
<dbReference type="GO" id="GO:0102266">
    <property type="term" value="F:tRNA-dihydrouridine20a synthase activity"/>
    <property type="evidence" value="ECO:0007669"/>
    <property type="project" value="UniProtKB-EC"/>
</dbReference>
<keyword evidence="2" id="KW-0812">Transmembrane</keyword>
<dbReference type="EMBL" id="JADGIZ020000005">
    <property type="protein sequence ID" value="KAL2918841.1"/>
    <property type="molecule type" value="Genomic_DNA"/>
</dbReference>
<feature type="domain" description="BAP29/BAP31 transmembrane" evidence="3">
    <location>
        <begin position="1"/>
        <end position="140"/>
    </location>
</feature>
<dbReference type="EC" id="1.3.1.90" evidence="4"/>
<feature type="region of interest" description="Disordered" evidence="1">
    <location>
        <begin position="154"/>
        <end position="202"/>
    </location>
</feature>
<dbReference type="Pfam" id="PF05529">
    <property type="entry name" value="Bap31"/>
    <property type="match status" value="1"/>
</dbReference>
<dbReference type="InterPro" id="IPR040463">
    <property type="entry name" value="BAP29/BAP31_N"/>
</dbReference>
<sequence>MSVFNQFTFFALVVQLALYVLTLLPNFLSAKTRRDAMNVISRAANNEYAVWLSRIAMIVVAGVFVDNVVRLVRIESETHRNFSALNYPQGTLEYDFAKLQGKHQRFYAQRNVYLSGFALFMTLVLFRRFRDMYAIAELELEIANLKATPIPGTGAAKAASSSSTTTTTTTTTSSSKPIPAASNGAFSASPAADSTLRNRKDK</sequence>
<evidence type="ECO:0000313" key="5">
    <source>
        <dbReference type="Proteomes" id="UP001527925"/>
    </source>
</evidence>
<name>A0ABR4NH97_9FUNG</name>
<accession>A0ABR4NH97</accession>
<organism evidence="4 5">
    <name type="scientific">Polyrhizophydium stewartii</name>
    <dbReference type="NCBI Taxonomy" id="2732419"/>
    <lineage>
        <taxon>Eukaryota</taxon>
        <taxon>Fungi</taxon>
        <taxon>Fungi incertae sedis</taxon>
        <taxon>Chytridiomycota</taxon>
        <taxon>Chytridiomycota incertae sedis</taxon>
        <taxon>Chytridiomycetes</taxon>
        <taxon>Rhizophydiales</taxon>
        <taxon>Rhizophydiales incertae sedis</taxon>
        <taxon>Polyrhizophydium</taxon>
    </lineage>
</organism>
<dbReference type="Proteomes" id="UP001527925">
    <property type="component" value="Unassembled WGS sequence"/>
</dbReference>
<evidence type="ECO:0000256" key="1">
    <source>
        <dbReference type="SAM" id="MobiDB-lite"/>
    </source>
</evidence>
<protein>
    <submittedName>
        <fullName evidence="4">Protein localization to endoplasmic reticulum exit site</fullName>
        <ecNumber evidence="4">1.3.1.90</ecNumber>
    </submittedName>
</protein>
<feature type="compositionally biased region" description="Low complexity" evidence="1">
    <location>
        <begin position="160"/>
        <end position="175"/>
    </location>
</feature>
<evidence type="ECO:0000256" key="2">
    <source>
        <dbReference type="SAM" id="Phobius"/>
    </source>
</evidence>
<keyword evidence="4" id="KW-0560">Oxidoreductase</keyword>
<feature type="transmembrane region" description="Helical" evidence="2">
    <location>
        <begin position="48"/>
        <end position="65"/>
    </location>
</feature>
<evidence type="ECO:0000259" key="3">
    <source>
        <dbReference type="Pfam" id="PF05529"/>
    </source>
</evidence>